<evidence type="ECO:0000256" key="1">
    <source>
        <dbReference type="ARBA" id="ARBA00004193"/>
    </source>
</evidence>
<dbReference type="PROSITE" id="PS51257">
    <property type="entry name" value="PROKAR_LIPOPROTEIN"/>
    <property type="match status" value="1"/>
</dbReference>
<dbReference type="InterPro" id="IPR003760">
    <property type="entry name" value="PnrA-like"/>
</dbReference>
<gene>
    <name evidence="9" type="ORF">ACEZDE_10315</name>
</gene>
<feature type="chain" id="PRO_5047263311" evidence="7">
    <location>
        <begin position="21"/>
        <end position="369"/>
    </location>
</feature>
<evidence type="ECO:0000313" key="9">
    <source>
        <dbReference type="EMBL" id="MFC1417038.1"/>
    </source>
</evidence>
<evidence type="ECO:0000256" key="2">
    <source>
        <dbReference type="ARBA" id="ARBA00008610"/>
    </source>
</evidence>
<evidence type="ECO:0000256" key="5">
    <source>
        <dbReference type="ARBA" id="ARBA00023136"/>
    </source>
</evidence>
<keyword evidence="6" id="KW-0449">Lipoprotein</keyword>
<proteinExistence type="inferred from homology"/>
<dbReference type="Proteomes" id="UP001592531">
    <property type="component" value="Unassembled WGS sequence"/>
</dbReference>
<feature type="domain" description="ABC transporter substrate-binding protein PnrA-like" evidence="8">
    <location>
        <begin position="50"/>
        <end position="314"/>
    </location>
</feature>
<dbReference type="CDD" id="cd06354">
    <property type="entry name" value="PBP1_PrnA-like"/>
    <property type="match status" value="1"/>
</dbReference>
<sequence length="369" mass="37467">MKKPLALVALTAVVALTASACGSKPVSTSGSGSTASSGSSSAAKAAAFKACMVTDTGGLDDHSFNAESWAGMQDAAKSDSGITVQNATSATENDYASNIAGFVSAGCKLIVTVGFAMDTATTASAKKNPNQDYAIVDNASSPTQVQGLEFNTAQGAFLGGYFAAGMTKTGKVATFGGANYPTVTVYMDGFWEGVQYYNQKHNTKVQVLGWDETKKSGTFDPTQSFTDQAGGKQIAATFQSQGADIIFPVAGGTGIGALAQAKASGGKMNAIWVDDDGVVSNPTYASVIMTSVTKGIASAVSTAVTDAAKGSFSSTPYIGTLANNGTGLAPFHDFSSKVPATLSTELDQVKQDIISGTIKITSKNQPTAG</sequence>
<comment type="similarity">
    <text evidence="2">Belongs to the BMP lipoprotein family.</text>
</comment>
<evidence type="ECO:0000256" key="3">
    <source>
        <dbReference type="ARBA" id="ARBA00022475"/>
    </source>
</evidence>
<dbReference type="PANTHER" id="PTHR34296:SF2">
    <property type="entry name" value="ABC TRANSPORTER GUANOSINE-BINDING PROTEIN NUPN"/>
    <property type="match status" value="1"/>
</dbReference>
<reference evidence="9 10" key="1">
    <citation type="submission" date="2024-09" db="EMBL/GenBank/DDBJ databases">
        <authorList>
            <person name="Lee S.D."/>
        </authorList>
    </citation>
    <scope>NUCLEOTIDE SEQUENCE [LARGE SCALE GENOMIC DNA]</scope>
    <source>
        <strain evidence="9 10">N8-3</strain>
    </source>
</reference>
<keyword evidence="3" id="KW-1003">Cell membrane</keyword>
<dbReference type="SUPFAM" id="SSF53822">
    <property type="entry name" value="Periplasmic binding protein-like I"/>
    <property type="match status" value="1"/>
</dbReference>
<protein>
    <submittedName>
        <fullName evidence="9">BMP family protein</fullName>
    </submittedName>
</protein>
<dbReference type="PRINTS" id="PR01733">
    <property type="entry name" value="LIPPROTEIN48"/>
</dbReference>
<accession>A0ABV6VTQ5</accession>
<evidence type="ECO:0000313" key="10">
    <source>
        <dbReference type="Proteomes" id="UP001592531"/>
    </source>
</evidence>
<comment type="caution">
    <text evidence="9">The sequence shown here is derived from an EMBL/GenBank/DDBJ whole genome shotgun (WGS) entry which is preliminary data.</text>
</comment>
<dbReference type="EMBL" id="JBHFAB010000006">
    <property type="protein sequence ID" value="MFC1417038.1"/>
    <property type="molecule type" value="Genomic_DNA"/>
</dbReference>
<feature type="signal peptide" evidence="7">
    <location>
        <begin position="1"/>
        <end position="20"/>
    </location>
</feature>
<evidence type="ECO:0000256" key="4">
    <source>
        <dbReference type="ARBA" id="ARBA00022729"/>
    </source>
</evidence>
<dbReference type="Pfam" id="PF02608">
    <property type="entry name" value="Bmp"/>
    <property type="match status" value="1"/>
</dbReference>
<dbReference type="PANTHER" id="PTHR34296">
    <property type="entry name" value="TRANSCRIPTIONAL ACTIVATOR PROTEIN MED"/>
    <property type="match status" value="1"/>
</dbReference>
<evidence type="ECO:0000259" key="8">
    <source>
        <dbReference type="Pfam" id="PF02608"/>
    </source>
</evidence>
<keyword evidence="4 7" id="KW-0732">Signal</keyword>
<dbReference type="InterPro" id="IPR028082">
    <property type="entry name" value="Peripla_BP_I"/>
</dbReference>
<evidence type="ECO:0000256" key="7">
    <source>
        <dbReference type="SAM" id="SignalP"/>
    </source>
</evidence>
<keyword evidence="5" id="KW-0472">Membrane</keyword>
<keyword evidence="10" id="KW-1185">Reference proteome</keyword>
<organism evidence="9 10">
    <name type="scientific">Streptacidiphilus cavernicola</name>
    <dbReference type="NCBI Taxonomy" id="3342716"/>
    <lineage>
        <taxon>Bacteria</taxon>
        <taxon>Bacillati</taxon>
        <taxon>Actinomycetota</taxon>
        <taxon>Actinomycetes</taxon>
        <taxon>Kitasatosporales</taxon>
        <taxon>Streptomycetaceae</taxon>
        <taxon>Streptacidiphilus</taxon>
    </lineage>
</organism>
<dbReference type="InterPro" id="IPR050957">
    <property type="entry name" value="BMP_lipoprotein"/>
</dbReference>
<dbReference type="InterPro" id="IPR008107">
    <property type="entry name" value="Mycoplasma_p48"/>
</dbReference>
<dbReference type="RefSeq" id="WP_380534796.1">
    <property type="nucleotide sequence ID" value="NZ_JBHFAB010000006.1"/>
</dbReference>
<dbReference type="Gene3D" id="3.40.50.2300">
    <property type="match status" value="2"/>
</dbReference>
<evidence type="ECO:0000256" key="6">
    <source>
        <dbReference type="ARBA" id="ARBA00023288"/>
    </source>
</evidence>
<comment type="subcellular location">
    <subcellularLocation>
        <location evidence="1">Cell membrane</location>
        <topology evidence="1">Lipid-anchor</topology>
    </subcellularLocation>
</comment>
<name>A0ABV6VTQ5_9ACTN</name>